<feature type="transmembrane region" description="Helical" evidence="8">
    <location>
        <begin position="310"/>
        <end position="328"/>
    </location>
</feature>
<feature type="transmembrane region" description="Helical" evidence="8">
    <location>
        <begin position="340"/>
        <end position="367"/>
    </location>
</feature>
<feature type="transmembrane region" description="Helical" evidence="8">
    <location>
        <begin position="170"/>
        <end position="194"/>
    </location>
</feature>
<keyword evidence="9" id="KW-1185">Reference proteome</keyword>
<evidence type="ECO:0000256" key="6">
    <source>
        <dbReference type="ARBA" id="ARBA00022989"/>
    </source>
</evidence>
<organism evidence="9 10">
    <name type="scientific">Saccoglossus kowalevskii</name>
    <name type="common">Acorn worm</name>
    <dbReference type="NCBI Taxonomy" id="10224"/>
    <lineage>
        <taxon>Eukaryota</taxon>
        <taxon>Metazoa</taxon>
        <taxon>Hemichordata</taxon>
        <taxon>Enteropneusta</taxon>
        <taxon>Harrimaniidae</taxon>
        <taxon>Saccoglossus</taxon>
    </lineage>
</organism>
<comment type="subcellular location">
    <subcellularLocation>
        <location evidence="1">Cell inner membrane</location>
        <topology evidence="1">Multi-pass membrane protein</topology>
    </subcellularLocation>
</comment>
<accession>A0ABM0GYR3</accession>
<dbReference type="PANTHER" id="PTHR30574:SF1">
    <property type="entry name" value="SULPHUR TRANSPORT DOMAIN-CONTAINING PROTEIN"/>
    <property type="match status" value="1"/>
</dbReference>
<evidence type="ECO:0000256" key="8">
    <source>
        <dbReference type="SAM" id="Phobius"/>
    </source>
</evidence>
<dbReference type="PANTHER" id="PTHR30574">
    <property type="entry name" value="INNER MEMBRANE PROTEIN YEDE"/>
    <property type="match status" value="1"/>
</dbReference>
<feature type="transmembrane region" description="Helical" evidence="8">
    <location>
        <begin position="282"/>
        <end position="304"/>
    </location>
</feature>
<reference evidence="10" key="1">
    <citation type="submission" date="2025-08" db="UniProtKB">
        <authorList>
            <consortium name="RefSeq"/>
        </authorList>
    </citation>
    <scope>IDENTIFICATION</scope>
    <source>
        <tissue evidence="10">Testes</tissue>
    </source>
</reference>
<keyword evidence="3" id="KW-1003">Cell membrane</keyword>
<evidence type="ECO:0000313" key="9">
    <source>
        <dbReference type="Proteomes" id="UP000694865"/>
    </source>
</evidence>
<keyword evidence="6 8" id="KW-1133">Transmembrane helix</keyword>
<evidence type="ECO:0000313" key="10">
    <source>
        <dbReference type="RefSeq" id="XP_002740360.2"/>
    </source>
</evidence>
<keyword evidence="7 8" id="KW-0472">Membrane</keyword>
<evidence type="ECO:0000256" key="7">
    <source>
        <dbReference type="ARBA" id="ARBA00023136"/>
    </source>
</evidence>
<feature type="transmembrane region" description="Helical" evidence="8">
    <location>
        <begin position="91"/>
        <end position="116"/>
    </location>
</feature>
<dbReference type="RefSeq" id="XP_002740360.2">
    <property type="nucleotide sequence ID" value="XM_002740314.2"/>
</dbReference>
<evidence type="ECO:0000256" key="3">
    <source>
        <dbReference type="ARBA" id="ARBA00022475"/>
    </source>
</evidence>
<dbReference type="InterPro" id="IPR007272">
    <property type="entry name" value="Sulf_transp_TsuA/YedE"/>
</dbReference>
<protein>
    <submittedName>
        <fullName evidence="10">Uncharacterized protein LOC100378393</fullName>
    </submittedName>
</protein>
<name>A0ABM0GYR3_SACKO</name>
<evidence type="ECO:0000256" key="5">
    <source>
        <dbReference type="ARBA" id="ARBA00022692"/>
    </source>
</evidence>
<sequence length="379" mass="40864">MACVDTNYGATNNSVTLNDVELSGDGTVQVFEPNSIRYQFIYQKWIMMKMFLAAVMVGLLCFCLMAHLPATKDLFQRTRASYYATFTTKGLLTICVGGFLLGAGMELAAACPGMVLAQVGAWVGGGQALMTVFGCLVGAFTYGFCVPGVNKYMAPKESYEKHLVDDYIKWPFAALALPFAVLLFVIIFVLEWFFPWETELEDYITNRTDDGVFMTALAWPPWIGGGVIGLLQLAIMFSVADTLGGSSSYTTVASQVLVTKRMESWSPYLTKFKRGIGNWWQVIYVLGAVVGAFISALCSGALAIVPGISLVSSFFGGFIMLFGSRLGSGCTSGHGLSGMGLLALLSFVAVAMMFVGGSTLGFFFYALDVSAGVLDYSTF</sequence>
<dbReference type="Pfam" id="PF04143">
    <property type="entry name" value="Sulf_transp"/>
    <property type="match status" value="1"/>
</dbReference>
<evidence type="ECO:0000256" key="2">
    <source>
        <dbReference type="ARBA" id="ARBA00022448"/>
    </source>
</evidence>
<keyword evidence="5 8" id="KW-0812">Transmembrane</keyword>
<feature type="transmembrane region" description="Helical" evidence="8">
    <location>
        <begin position="222"/>
        <end position="240"/>
    </location>
</feature>
<feature type="transmembrane region" description="Helical" evidence="8">
    <location>
        <begin position="50"/>
        <end position="70"/>
    </location>
</feature>
<keyword evidence="4" id="KW-0997">Cell inner membrane</keyword>
<evidence type="ECO:0000256" key="1">
    <source>
        <dbReference type="ARBA" id="ARBA00004429"/>
    </source>
</evidence>
<proteinExistence type="predicted"/>
<dbReference type="GeneID" id="100378393"/>
<gene>
    <name evidence="10" type="primary">LOC100378393</name>
</gene>
<keyword evidence="2" id="KW-0813">Transport</keyword>
<dbReference type="Proteomes" id="UP000694865">
    <property type="component" value="Unplaced"/>
</dbReference>
<feature type="transmembrane region" description="Helical" evidence="8">
    <location>
        <begin position="128"/>
        <end position="149"/>
    </location>
</feature>
<evidence type="ECO:0000256" key="4">
    <source>
        <dbReference type="ARBA" id="ARBA00022519"/>
    </source>
</evidence>